<dbReference type="AlphaFoldDB" id="A0A2G9C284"/>
<dbReference type="Gene3D" id="3.30.1240.10">
    <property type="match status" value="1"/>
</dbReference>
<gene>
    <name evidence="2" type="ORF">CS062_24535</name>
</gene>
<dbReference type="Gene3D" id="3.40.50.1000">
    <property type="entry name" value="HAD superfamily/HAD-like"/>
    <property type="match status" value="1"/>
</dbReference>
<organism evidence="2 3">
    <name type="scientific">Roseateles chitinivorans</name>
    <dbReference type="NCBI Taxonomy" id="2917965"/>
    <lineage>
        <taxon>Bacteria</taxon>
        <taxon>Pseudomonadati</taxon>
        <taxon>Pseudomonadota</taxon>
        <taxon>Betaproteobacteria</taxon>
        <taxon>Burkholderiales</taxon>
        <taxon>Sphaerotilaceae</taxon>
        <taxon>Roseateles</taxon>
    </lineage>
</organism>
<name>A0A2G9C284_9BURK</name>
<dbReference type="PANTHER" id="PTHR10000:SF8">
    <property type="entry name" value="HAD SUPERFAMILY HYDROLASE-LIKE, TYPE 3"/>
    <property type="match status" value="1"/>
</dbReference>
<dbReference type="Pfam" id="PF08282">
    <property type="entry name" value="Hydrolase_3"/>
    <property type="match status" value="1"/>
</dbReference>
<evidence type="ECO:0000313" key="2">
    <source>
        <dbReference type="EMBL" id="PIM50531.1"/>
    </source>
</evidence>
<reference evidence="2 3" key="1">
    <citation type="submission" date="2017-11" db="EMBL/GenBank/DDBJ databases">
        <title>Draft genome sequence of Mitsuaria sp. HWN-4.</title>
        <authorList>
            <person name="Gundlapally S.R."/>
        </authorList>
    </citation>
    <scope>NUCLEOTIDE SEQUENCE [LARGE SCALE GENOMIC DNA]</scope>
    <source>
        <strain evidence="2 3">HWN-4</strain>
    </source>
</reference>
<sequence>MVVSSVCMKNASATTHGSQRRVASSRTGRPSASSGVVEESEGGGMRQVSDDGGVGCAPVAAFIQPLPTPMRFYVSDLDGTLLDPQARLSDATRAGLTELLAEGLAFTVASARHVVSIARILEGLPISLPVVSSNGAYISDLRTGRHELVNAMEPALGQAIFALVRRHGLMPFIATHGPKGDQLFWQEVQNEGQQRFVTERQRNADPRLRHVDRLQDQLADPLVTLLVVGRAEPLEALQAEILATCGDLVTTHLAEDIYMPGWPWLNVHDRRASKDQAIASLAQRYALHERELVVFGDQVNDLTMLRSAHHAIAVSNASDDVKLAAHRIIGPHHEDAVMHFIRDDWRTLLGR</sequence>
<dbReference type="InterPro" id="IPR036412">
    <property type="entry name" value="HAD-like_sf"/>
</dbReference>
<accession>A0A2G9C284</accession>
<dbReference type="Proteomes" id="UP000231501">
    <property type="component" value="Unassembled WGS sequence"/>
</dbReference>
<feature type="compositionally biased region" description="Polar residues" evidence="1">
    <location>
        <begin position="11"/>
        <end position="32"/>
    </location>
</feature>
<keyword evidence="3" id="KW-1185">Reference proteome</keyword>
<evidence type="ECO:0000256" key="1">
    <source>
        <dbReference type="SAM" id="MobiDB-lite"/>
    </source>
</evidence>
<protein>
    <recommendedName>
        <fullName evidence="4">HAD family phosphatase</fullName>
    </recommendedName>
</protein>
<comment type="caution">
    <text evidence="2">The sequence shown here is derived from an EMBL/GenBank/DDBJ whole genome shotgun (WGS) entry which is preliminary data.</text>
</comment>
<proteinExistence type="predicted"/>
<feature type="region of interest" description="Disordered" evidence="1">
    <location>
        <begin position="1"/>
        <end position="50"/>
    </location>
</feature>
<evidence type="ECO:0008006" key="4">
    <source>
        <dbReference type="Google" id="ProtNLM"/>
    </source>
</evidence>
<dbReference type="GO" id="GO:0000287">
    <property type="term" value="F:magnesium ion binding"/>
    <property type="evidence" value="ECO:0007669"/>
    <property type="project" value="TreeGrafter"/>
</dbReference>
<dbReference type="GO" id="GO:0005829">
    <property type="term" value="C:cytosol"/>
    <property type="evidence" value="ECO:0007669"/>
    <property type="project" value="TreeGrafter"/>
</dbReference>
<dbReference type="InterPro" id="IPR023214">
    <property type="entry name" value="HAD_sf"/>
</dbReference>
<evidence type="ECO:0000313" key="3">
    <source>
        <dbReference type="Proteomes" id="UP000231501"/>
    </source>
</evidence>
<dbReference type="PANTHER" id="PTHR10000">
    <property type="entry name" value="PHOSPHOSERINE PHOSPHATASE"/>
    <property type="match status" value="1"/>
</dbReference>
<dbReference type="SUPFAM" id="SSF56784">
    <property type="entry name" value="HAD-like"/>
    <property type="match status" value="1"/>
</dbReference>
<dbReference type="GO" id="GO:0016791">
    <property type="term" value="F:phosphatase activity"/>
    <property type="evidence" value="ECO:0007669"/>
    <property type="project" value="TreeGrafter"/>
</dbReference>
<dbReference type="EMBL" id="PEOG01000127">
    <property type="protein sequence ID" value="PIM50531.1"/>
    <property type="molecule type" value="Genomic_DNA"/>
</dbReference>